<reference evidence="1 2" key="1">
    <citation type="submission" date="2019-05" db="EMBL/GenBank/DDBJ databases">
        <title>Another draft genome of Portunus trituberculatus and its Hox gene families provides insights of decapod evolution.</title>
        <authorList>
            <person name="Jeong J.-H."/>
            <person name="Song I."/>
            <person name="Kim S."/>
            <person name="Choi T."/>
            <person name="Kim D."/>
            <person name="Ryu S."/>
            <person name="Kim W."/>
        </authorList>
    </citation>
    <scope>NUCLEOTIDE SEQUENCE [LARGE SCALE GENOMIC DNA]</scope>
    <source>
        <tissue evidence="1">Muscle</tissue>
    </source>
</reference>
<keyword evidence="2" id="KW-1185">Reference proteome</keyword>
<gene>
    <name evidence="1" type="ORF">E2C01_052232</name>
</gene>
<evidence type="ECO:0000313" key="2">
    <source>
        <dbReference type="Proteomes" id="UP000324222"/>
    </source>
</evidence>
<comment type="caution">
    <text evidence="1">The sequence shown here is derived from an EMBL/GenBank/DDBJ whole genome shotgun (WGS) entry which is preliminary data.</text>
</comment>
<organism evidence="1 2">
    <name type="scientific">Portunus trituberculatus</name>
    <name type="common">Swimming crab</name>
    <name type="synonym">Neptunus trituberculatus</name>
    <dbReference type="NCBI Taxonomy" id="210409"/>
    <lineage>
        <taxon>Eukaryota</taxon>
        <taxon>Metazoa</taxon>
        <taxon>Ecdysozoa</taxon>
        <taxon>Arthropoda</taxon>
        <taxon>Crustacea</taxon>
        <taxon>Multicrustacea</taxon>
        <taxon>Malacostraca</taxon>
        <taxon>Eumalacostraca</taxon>
        <taxon>Eucarida</taxon>
        <taxon>Decapoda</taxon>
        <taxon>Pleocyemata</taxon>
        <taxon>Brachyura</taxon>
        <taxon>Eubrachyura</taxon>
        <taxon>Portunoidea</taxon>
        <taxon>Portunidae</taxon>
        <taxon>Portuninae</taxon>
        <taxon>Portunus</taxon>
    </lineage>
</organism>
<dbReference type="AlphaFoldDB" id="A0A5B7GLD3"/>
<protein>
    <submittedName>
        <fullName evidence="1">Uncharacterized protein</fullName>
    </submittedName>
</protein>
<evidence type="ECO:0000313" key="1">
    <source>
        <dbReference type="EMBL" id="MPC58235.1"/>
    </source>
</evidence>
<proteinExistence type="predicted"/>
<dbReference type="Proteomes" id="UP000324222">
    <property type="component" value="Unassembled WGS sequence"/>
</dbReference>
<sequence length="198" mass="21407">MRLTSGRAVTVASRGQPLYYGGGSHQGSCVTCRRGCLPPWAVPGECLVLREVCVVIIVDGNAIDQKKGSYRVRQVRSIGPRHVLAPRGFVYVPARRRGGRRPRCSSGSRGECGYRGRLSPLRRSLPSKHAVGPTMAAPNATGIVPLIPGLERPGRAMPAAALRGRALWWCFQWCRCCGRHAGPSKVLTASSSARLDHE</sequence>
<name>A0A5B7GLD3_PORTR</name>
<dbReference type="EMBL" id="VSRR010015487">
    <property type="protein sequence ID" value="MPC58235.1"/>
    <property type="molecule type" value="Genomic_DNA"/>
</dbReference>
<accession>A0A5B7GLD3</accession>